<dbReference type="AlphaFoldDB" id="S3K4A7"/>
<evidence type="ECO:0000259" key="3">
    <source>
        <dbReference type="Pfam" id="PF21537"/>
    </source>
</evidence>
<dbReference type="PANTHER" id="PTHR40047">
    <property type="entry name" value="UPF0703 PROTEIN YCGQ"/>
    <property type="match status" value="1"/>
</dbReference>
<comment type="caution">
    <text evidence="4">The sequence shown here is derived from an EMBL/GenBank/DDBJ whole genome shotgun (WGS) entry which is preliminary data.</text>
</comment>
<keyword evidence="2" id="KW-0472">Membrane</keyword>
<feature type="transmembrane region" description="Helical" evidence="2">
    <location>
        <begin position="68"/>
        <end position="87"/>
    </location>
</feature>
<protein>
    <submittedName>
        <fullName evidence="4">TIGR03943 family protein</fullName>
    </submittedName>
</protein>
<dbReference type="InterPro" id="IPR048447">
    <property type="entry name" value="DUF1980_C"/>
</dbReference>
<keyword evidence="2" id="KW-1133">Transmembrane helix</keyword>
<feature type="transmembrane region" description="Helical" evidence="2">
    <location>
        <begin position="12"/>
        <end position="36"/>
    </location>
</feature>
<dbReference type="NCBIfam" id="TIGR03943">
    <property type="entry name" value="TIGR03943 family putative permease subunit"/>
    <property type="match status" value="1"/>
</dbReference>
<dbReference type="PATRIC" id="fig|1125699.3.peg.2173"/>
<dbReference type="eggNOG" id="COG3689">
    <property type="taxonomic scope" value="Bacteria"/>
</dbReference>
<feature type="domain" description="DUF1980" evidence="3">
    <location>
        <begin position="166"/>
        <end position="292"/>
    </location>
</feature>
<keyword evidence="5" id="KW-1185">Reference proteome</keyword>
<dbReference type="EMBL" id="ATFF01000006">
    <property type="protein sequence ID" value="EPF31796.1"/>
    <property type="molecule type" value="Genomic_DNA"/>
</dbReference>
<feature type="transmembrane region" description="Helical" evidence="2">
    <location>
        <begin position="43"/>
        <end position="62"/>
    </location>
</feature>
<dbReference type="InterPro" id="IPR015402">
    <property type="entry name" value="DUF1980"/>
</dbReference>
<dbReference type="STRING" id="1125699.HMPREF9194_02150"/>
<dbReference type="PANTHER" id="PTHR40047:SF1">
    <property type="entry name" value="UPF0703 PROTEIN YCGQ"/>
    <property type="match status" value="1"/>
</dbReference>
<evidence type="ECO:0000313" key="4">
    <source>
        <dbReference type="EMBL" id="EPF31796.1"/>
    </source>
</evidence>
<gene>
    <name evidence="4" type="ORF">HMPREF9194_02150</name>
</gene>
<keyword evidence="2" id="KW-0812">Transmembrane</keyword>
<dbReference type="Proteomes" id="UP000014541">
    <property type="component" value="Unassembled WGS sequence"/>
</dbReference>
<evidence type="ECO:0000256" key="2">
    <source>
        <dbReference type="SAM" id="Phobius"/>
    </source>
</evidence>
<evidence type="ECO:0000256" key="1">
    <source>
        <dbReference type="SAM" id="MobiDB-lite"/>
    </source>
</evidence>
<feature type="region of interest" description="Disordered" evidence="1">
    <location>
        <begin position="121"/>
        <end position="159"/>
    </location>
</feature>
<dbReference type="InterPro" id="IPR052955">
    <property type="entry name" value="UPF0703_membrane_permease"/>
</dbReference>
<accession>S3K4A7</accession>
<proteinExistence type="predicted"/>
<name>S3K4A7_TREMA</name>
<evidence type="ECO:0000313" key="5">
    <source>
        <dbReference type="Proteomes" id="UP000014541"/>
    </source>
</evidence>
<sequence>MTKRFSLQPMIEAAGCALFGFYILKLCLTNEFLFYLTPRMKPWLIFTACVMFAWALSAAKTAFEADHYHVNLTSVFVLLIPLMLLLLPRKNISIDDLSYAPQSGFSQGGYSAQKVPKTGNPFLTPQKDAADASAGTAPGSGGFPVQRKDDDMQSTQSEQNAAAEITLPGLDSAHKTITVSDEDFLQWVDALYKHPHQFEGYRISVKGMTFHDSRFMSETEFIPARLLMVCCAADLVPYGLVCRYDKISELENGTWLTVTGTLAVRDYRGSPEPQIDVEKLEPAEAVDAYLYPGI</sequence>
<dbReference type="Pfam" id="PF21537">
    <property type="entry name" value="DUF1980_C"/>
    <property type="match status" value="1"/>
</dbReference>
<reference evidence="4 5" key="1">
    <citation type="submission" date="2013-04" db="EMBL/GenBank/DDBJ databases">
        <title>The Genome Sequence of Treponema maltophilum ATCC 51939.</title>
        <authorList>
            <consortium name="The Broad Institute Genomics Platform"/>
            <person name="Earl A."/>
            <person name="Ward D."/>
            <person name="Feldgarden M."/>
            <person name="Gevers D."/>
            <person name="Leonetti C."/>
            <person name="Blanton J.M."/>
            <person name="Dewhirst F.E."/>
            <person name="Izard J."/>
            <person name="Walker B."/>
            <person name="Young S."/>
            <person name="Zeng Q."/>
            <person name="Gargeya S."/>
            <person name="Fitzgerald M."/>
            <person name="Haas B."/>
            <person name="Abouelleil A."/>
            <person name="Allen A.W."/>
            <person name="Alvarado L."/>
            <person name="Arachchi H.M."/>
            <person name="Berlin A.M."/>
            <person name="Chapman S.B."/>
            <person name="Gainer-Dewar J."/>
            <person name="Goldberg J."/>
            <person name="Griggs A."/>
            <person name="Gujja S."/>
            <person name="Hansen M."/>
            <person name="Howarth C."/>
            <person name="Imamovic A."/>
            <person name="Ireland A."/>
            <person name="Larimer J."/>
            <person name="McCowan C."/>
            <person name="Murphy C."/>
            <person name="Pearson M."/>
            <person name="Poon T.W."/>
            <person name="Priest M."/>
            <person name="Roberts A."/>
            <person name="Saif S."/>
            <person name="Shea T."/>
            <person name="Sisk P."/>
            <person name="Sykes S."/>
            <person name="Wortman J."/>
            <person name="Nusbaum C."/>
            <person name="Birren B."/>
        </authorList>
    </citation>
    <scope>NUCLEOTIDE SEQUENCE [LARGE SCALE GENOMIC DNA]</scope>
    <source>
        <strain evidence="4 5">ATCC 51939</strain>
    </source>
</reference>
<organism evidence="4 5">
    <name type="scientific">Treponema maltophilum ATCC 51939</name>
    <dbReference type="NCBI Taxonomy" id="1125699"/>
    <lineage>
        <taxon>Bacteria</taxon>
        <taxon>Pseudomonadati</taxon>
        <taxon>Spirochaetota</taxon>
        <taxon>Spirochaetia</taxon>
        <taxon>Spirochaetales</taxon>
        <taxon>Treponemataceae</taxon>
        <taxon>Treponema</taxon>
    </lineage>
</organism>
<dbReference type="HOGENOM" id="CLU_070027_0_0_12"/>
<dbReference type="RefSeq" id="WP_016526405.1">
    <property type="nucleotide sequence ID" value="NZ_KE332518.1"/>
</dbReference>